<evidence type="ECO:0000313" key="1">
    <source>
        <dbReference type="EMBL" id="KAK6737732.1"/>
    </source>
</evidence>
<comment type="caution">
    <text evidence="1">The sequence shown here is derived from an EMBL/GenBank/DDBJ whole genome shotgun (WGS) entry which is preliminary data.</text>
</comment>
<proteinExistence type="predicted"/>
<evidence type="ECO:0000313" key="2">
    <source>
        <dbReference type="Proteomes" id="UP001303046"/>
    </source>
</evidence>
<name>A0ABR1CH27_NECAM</name>
<keyword evidence="2" id="KW-1185">Reference proteome</keyword>
<protein>
    <submittedName>
        <fullName evidence="1">Uncharacterized protein</fullName>
    </submittedName>
</protein>
<dbReference type="Proteomes" id="UP001303046">
    <property type="component" value="Unassembled WGS sequence"/>
</dbReference>
<dbReference type="EMBL" id="JAVFWL010000002">
    <property type="protein sequence ID" value="KAK6737732.1"/>
    <property type="molecule type" value="Genomic_DNA"/>
</dbReference>
<gene>
    <name evidence="1" type="primary">Necator_chrII.g7857</name>
    <name evidence="1" type="ORF">RB195_020063</name>
</gene>
<sequence>MFPFQEWDLLTSQFDARDGALTMLGFLFMHECEAFSGDDLAIPDIWESLYRLGYDNSLQLQQTCPFSFVVENEHDVASMAQLSSVSRIERHNILKGLYEWAEVDNRSDLDTRIFRGDYFGMMIIRTTKIDDMEHNSKTYRIDIIEEKNVKWNFFHGKDDIDPFSNGDWMLVCSYRSTCEDHVAEFHFVQETTTSSI</sequence>
<organism evidence="1 2">
    <name type="scientific">Necator americanus</name>
    <name type="common">Human hookworm</name>
    <dbReference type="NCBI Taxonomy" id="51031"/>
    <lineage>
        <taxon>Eukaryota</taxon>
        <taxon>Metazoa</taxon>
        <taxon>Ecdysozoa</taxon>
        <taxon>Nematoda</taxon>
        <taxon>Chromadorea</taxon>
        <taxon>Rhabditida</taxon>
        <taxon>Rhabditina</taxon>
        <taxon>Rhabditomorpha</taxon>
        <taxon>Strongyloidea</taxon>
        <taxon>Ancylostomatidae</taxon>
        <taxon>Bunostominae</taxon>
        <taxon>Necator</taxon>
    </lineage>
</organism>
<reference evidence="1 2" key="1">
    <citation type="submission" date="2023-08" db="EMBL/GenBank/DDBJ databases">
        <title>A Necator americanus chromosomal reference genome.</title>
        <authorList>
            <person name="Ilik V."/>
            <person name="Petrzelkova K.J."/>
            <person name="Pardy F."/>
            <person name="Fuh T."/>
            <person name="Niatou-Singa F.S."/>
            <person name="Gouil Q."/>
            <person name="Baker L."/>
            <person name="Ritchie M.E."/>
            <person name="Jex A.R."/>
            <person name="Gazzola D."/>
            <person name="Li H."/>
            <person name="Toshio Fujiwara R."/>
            <person name="Zhan B."/>
            <person name="Aroian R.V."/>
            <person name="Pafco B."/>
            <person name="Schwarz E.M."/>
        </authorList>
    </citation>
    <scope>NUCLEOTIDE SEQUENCE [LARGE SCALE GENOMIC DNA]</scope>
    <source>
        <strain evidence="1 2">Aroian</strain>
        <tissue evidence="1">Whole animal</tissue>
    </source>
</reference>
<accession>A0ABR1CH27</accession>